<dbReference type="PANTHER" id="PTHR12905">
    <property type="entry name" value="METALLOPHOSPHOESTERASE"/>
    <property type="match status" value="1"/>
</dbReference>
<dbReference type="SUPFAM" id="SSF56300">
    <property type="entry name" value="Metallo-dependent phosphatases"/>
    <property type="match status" value="1"/>
</dbReference>
<dbReference type="PANTHER" id="PTHR12905:SF18">
    <property type="entry name" value="ESTER HYDROLASE, PUTATIVE (AFU_ORTHOLOGUE AFUA_4G03130)-RELATED"/>
    <property type="match status" value="1"/>
</dbReference>
<keyword evidence="3" id="KW-1185">Reference proteome</keyword>
<dbReference type="Pfam" id="PF00149">
    <property type="entry name" value="Metallophos"/>
    <property type="match status" value="1"/>
</dbReference>
<dbReference type="CDD" id="cd07379">
    <property type="entry name" value="MPP_239FB"/>
    <property type="match status" value="1"/>
</dbReference>
<accession>A0A1V8TH12</accession>
<evidence type="ECO:0000259" key="1">
    <source>
        <dbReference type="Pfam" id="PF00149"/>
    </source>
</evidence>
<dbReference type="GO" id="GO:0016787">
    <property type="term" value="F:hydrolase activity"/>
    <property type="evidence" value="ECO:0007669"/>
    <property type="project" value="InterPro"/>
</dbReference>
<comment type="caution">
    <text evidence="2">The sequence shown here is derived from an EMBL/GenBank/DDBJ whole genome shotgun (WGS) entry which is preliminary data.</text>
</comment>
<dbReference type="InterPro" id="IPR051693">
    <property type="entry name" value="UPF0046_metallophosphoest"/>
</dbReference>
<dbReference type="Gene3D" id="3.60.21.10">
    <property type="match status" value="1"/>
</dbReference>
<dbReference type="AlphaFoldDB" id="A0A1V8TH12"/>
<organism evidence="2 3">
    <name type="scientific">Cryoendolithus antarcticus</name>
    <dbReference type="NCBI Taxonomy" id="1507870"/>
    <lineage>
        <taxon>Eukaryota</taxon>
        <taxon>Fungi</taxon>
        <taxon>Dikarya</taxon>
        <taxon>Ascomycota</taxon>
        <taxon>Pezizomycotina</taxon>
        <taxon>Dothideomycetes</taxon>
        <taxon>Dothideomycetidae</taxon>
        <taxon>Cladosporiales</taxon>
        <taxon>Cladosporiaceae</taxon>
        <taxon>Cryoendolithus</taxon>
    </lineage>
</organism>
<dbReference type="EMBL" id="NAJO01000008">
    <property type="protein sequence ID" value="OQO10512.1"/>
    <property type="molecule type" value="Genomic_DNA"/>
</dbReference>
<evidence type="ECO:0000313" key="3">
    <source>
        <dbReference type="Proteomes" id="UP000192596"/>
    </source>
</evidence>
<dbReference type="InterPro" id="IPR029052">
    <property type="entry name" value="Metallo-depent_PP-like"/>
</dbReference>
<proteinExistence type="predicted"/>
<dbReference type="OrthoDB" id="630188at2759"/>
<name>A0A1V8TH12_9PEZI</name>
<reference evidence="3" key="1">
    <citation type="submission" date="2017-03" db="EMBL/GenBank/DDBJ databases">
        <title>Genomes of endolithic fungi from Antarctica.</title>
        <authorList>
            <person name="Coleine C."/>
            <person name="Masonjones S."/>
            <person name="Stajich J.E."/>
        </authorList>
    </citation>
    <scope>NUCLEOTIDE SEQUENCE [LARGE SCALE GENOMIC DNA]</scope>
    <source>
        <strain evidence="3">CCFEE 5527</strain>
    </source>
</reference>
<feature type="domain" description="Calcineurin-like phosphoesterase" evidence="1">
    <location>
        <begin position="70"/>
        <end position="234"/>
    </location>
</feature>
<dbReference type="InterPro" id="IPR004843">
    <property type="entry name" value="Calcineurin-like_PHP"/>
</dbReference>
<dbReference type="Proteomes" id="UP000192596">
    <property type="component" value="Unassembled WGS sequence"/>
</dbReference>
<sequence length="330" mass="36695">MDYLLSSIRPPSEPFNSPPLLHTLLNQPVKSLLRLLHYGFSLLRPKPEARLGIRLVCFSDTHTLTPSRVPEGDILIHAGDLTNSGTVSELQAQIDWLATLPHKHKIAIAGNHDTYLDPRSRTTLSAADQKPELDWKDIIYLQHSSTTVKLANNRSLEFYGAPQIPACGPASFAFQYSRGQDAWTDTVPISTDILITHPPPKYHLDLPVAMGCEHLLKETARVKPILHVFGHVHAGRSDAYGRITGGKQLVRWDPAEEVMARAMQRTDGLFSQVLSVGAWWDVVSVVCYDVKGLLWERVWGGKCPTTLMVNAALAYEDTSELRNAVQVVDL</sequence>
<dbReference type="InParanoid" id="A0A1V8TH12"/>
<protein>
    <recommendedName>
        <fullName evidence="1">Calcineurin-like phosphoesterase domain-containing protein</fullName>
    </recommendedName>
</protein>
<gene>
    <name evidence="2" type="ORF">B0A48_03809</name>
</gene>
<evidence type="ECO:0000313" key="2">
    <source>
        <dbReference type="EMBL" id="OQO10512.1"/>
    </source>
</evidence>